<dbReference type="Pfam" id="PF00582">
    <property type="entry name" value="Usp"/>
    <property type="match status" value="1"/>
</dbReference>
<dbReference type="CDD" id="cd00293">
    <property type="entry name" value="USP-like"/>
    <property type="match status" value="1"/>
</dbReference>
<evidence type="ECO:0000313" key="3">
    <source>
        <dbReference type="Proteomes" id="UP001152599"/>
    </source>
</evidence>
<evidence type="ECO:0000259" key="1">
    <source>
        <dbReference type="Pfam" id="PF00582"/>
    </source>
</evidence>
<dbReference type="Proteomes" id="UP001152599">
    <property type="component" value="Unassembled WGS sequence"/>
</dbReference>
<gene>
    <name evidence="2" type="ORF">NMK71_08505</name>
</gene>
<feature type="domain" description="UspA" evidence="1">
    <location>
        <begin position="1"/>
        <end position="134"/>
    </location>
</feature>
<dbReference type="AlphaFoldDB" id="A0A9X4RUT0"/>
<evidence type="ECO:0000313" key="2">
    <source>
        <dbReference type="EMBL" id="MDG4946453.1"/>
    </source>
</evidence>
<protein>
    <submittedName>
        <fullName evidence="2">Universal stress protein</fullName>
    </submittedName>
</protein>
<dbReference type="Gene3D" id="3.40.50.12370">
    <property type="match status" value="1"/>
</dbReference>
<sequence length="273" mass="31450">MRKRFILLIDLSEHSSNLIKYAYQWSLQAKAQLLIVHQSIVQSPALADTEVKQQITAEANEEALQKLKALTREIMPHPESVQYHVSENDFQISLPQLLAEDYEDLIFVGLKGTSMLKKIFFGSYALQVINSTNNIVVAMPQEIDAYTHEKIFVAINEKHPINIQELNNFLEFIEDENTHLTFFHLAQADEDTSIIQAELDKLKNMYADRFNTTTAIYEGKNRLEDIKKVINDKIDEILVVQRGSRLLTDKLFRRFLINDLVHEGQTPLVVLPN</sequence>
<organism evidence="2 3">
    <name type="scientific">Profundicola chukchiensis</name>
    <dbReference type="NCBI Taxonomy" id="2961959"/>
    <lineage>
        <taxon>Bacteria</taxon>
        <taxon>Pseudomonadati</taxon>
        <taxon>Bacteroidota</taxon>
        <taxon>Flavobacteriia</taxon>
        <taxon>Flavobacteriales</taxon>
        <taxon>Weeksellaceae</taxon>
        <taxon>Profundicola</taxon>
    </lineage>
</organism>
<dbReference type="EMBL" id="JANCMU010000004">
    <property type="protein sequence ID" value="MDG4946453.1"/>
    <property type="molecule type" value="Genomic_DNA"/>
</dbReference>
<dbReference type="InterPro" id="IPR006016">
    <property type="entry name" value="UspA"/>
</dbReference>
<accession>A0A9X4RUT0</accession>
<name>A0A9X4RUT0_9FLAO</name>
<comment type="caution">
    <text evidence="2">The sequence shown here is derived from an EMBL/GenBank/DDBJ whole genome shotgun (WGS) entry which is preliminary data.</text>
</comment>
<proteinExistence type="predicted"/>
<reference evidence="2" key="1">
    <citation type="submission" date="2022-07" db="EMBL/GenBank/DDBJ databases">
        <title>Description and genome-wide analysis of Profundicola chukchiensis gen. nov., sp. nov., marine bacteria isolated from bottom sediments of the Chukchi Sea.</title>
        <authorList>
            <person name="Romanenko L."/>
            <person name="Otstavnykh N."/>
            <person name="Kurilenko V."/>
            <person name="Eremeev V."/>
            <person name="Velansky P."/>
            <person name="Mikhailov V."/>
            <person name="Isaeva M."/>
        </authorList>
    </citation>
    <scope>NUCLEOTIDE SEQUENCE</scope>
    <source>
        <strain evidence="2">KMM 9713</strain>
    </source>
</reference>
<keyword evidence="3" id="KW-1185">Reference proteome</keyword>
<dbReference type="RefSeq" id="WP_304420851.1">
    <property type="nucleotide sequence ID" value="NZ_JANCMU010000004.1"/>
</dbReference>
<dbReference type="SUPFAM" id="SSF52402">
    <property type="entry name" value="Adenine nucleotide alpha hydrolases-like"/>
    <property type="match status" value="1"/>
</dbReference>